<keyword evidence="1" id="KW-0229">DNA integration</keyword>
<comment type="caution">
    <text evidence="4">The sequence shown here is derived from an EMBL/GenBank/DDBJ whole genome shotgun (WGS) entry which is preliminary data.</text>
</comment>
<dbReference type="InterPro" id="IPR013762">
    <property type="entry name" value="Integrase-like_cat_sf"/>
</dbReference>
<dbReference type="Proteomes" id="UP001268610">
    <property type="component" value="Unassembled WGS sequence"/>
</dbReference>
<protein>
    <submittedName>
        <fullName evidence="4">Site-specific integrase</fullName>
    </submittedName>
</protein>
<dbReference type="CDD" id="cd00796">
    <property type="entry name" value="INT_Rci_Hp1_C"/>
    <property type="match status" value="1"/>
</dbReference>
<gene>
    <name evidence="4" type="ORF">RJJ65_20585</name>
</gene>
<dbReference type="RefSeq" id="WP_310857316.1">
    <property type="nucleotide sequence ID" value="NZ_JAVLSD010000032.1"/>
</dbReference>
<dbReference type="GO" id="GO:0015074">
    <property type="term" value="P:DNA integration"/>
    <property type="evidence" value="ECO:0007669"/>
    <property type="project" value="UniProtKB-KW"/>
</dbReference>
<dbReference type="EMBL" id="JAVLSF010000012">
    <property type="protein sequence ID" value="MDR9775006.1"/>
    <property type="molecule type" value="Genomic_DNA"/>
</dbReference>
<dbReference type="InterPro" id="IPR050090">
    <property type="entry name" value="Tyrosine_recombinase_XerCD"/>
</dbReference>
<evidence type="ECO:0000256" key="2">
    <source>
        <dbReference type="ARBA" id="ARBA00023172"/>
    </source>
</evidence>
<evidence type="ECO:0000256" key="1">
    <source>
        <dbReference type="ARBA" id="ARBA00022908"/>
    </source>
</evidence>
<dbReference type="GO" id="GO:0003677">
    <property type="term" value="F:DNA binding"/>
    <property type="evidence" value="ECO:0007669"/>
    <property type="project" value="InterPro"/>
</dbReference>
<evidence type="ECO:0000313" key="5">
    <source>
        <dbReference type="Proteomes" id="UP001268610"/>
    </source>
</evidence>
<keyword evidence="2" id="KW-0233">DNA recombination</keyword>
<sequence length="381" mass="43485">MSVYKRPGRETYSYDFQCGGTRYSGDTGRAAKREAEKVEKSIRDKVKEDFRQARATNSEHMTFGQAAKRYWNEIAQHHANSETSLRSLGWLQEKIGAATFLHNIGDETVARLVAQRRTETRHNVTDKGTGRVSNGTVNRTVTQPLRHMLNRARRVWKALVADVQWSQHMLKEPKERIREASTREEDAIQGKLARGYDVAVAFAFASGCRRMEILGLRWEHVDFDGARFIVTGKGDKTRTLPLTPRLRQIVEECRGFHESHVFTYSALRTDKRKGLVRGKRYPLTEAGLKTAFRRAVPKAGVVDFRFHDTRHTMATRTLRKSNIRVVQQMLGHEDVATTAKYAHAMVSDLAAAMDAATPTETPTNKRDTVITLRNKRENWSM</sequence>
<organism evidence="4 5">
    <name type="scientific">Rhizobium hidalgonense</name>
    <dbReference type="NCBI Taxonomy" id="1538159"/>
    <lineage>
        <taxon>Bacteria</taxon>
        <taxon>Pseudomonadati</taxon>
        <taxon>Pseudomonadota</taxon>
        <taxon>Alphaproteobacteria</taxon>
        <taxon>Hyphomicrobiales</taxon>
        <taxon>Rhizobiaceae</taxon>
        <taxon>Rhizobium/Agrobacterium group</taxon>
        <taxon>Rhizobium</taxon>
    </lineage>
</organism>
<name>A0AAJ2LNH0_9HYPH</name>
<dbReference type="GO" id="GO:0006310">
    <property type="term" value="P:DNA recombination"/>
    <property type="evidence" value="ECO:0007669"/>
    <property type="project" value="UniProtKB-KW"/>
</dbReference>
<dbReference type="Gene3D" id="1.10.443.10">
    <property type="entry name" value="Intergrase catalytic core"/>
    <property type="match status" value="1"/>
</dbReference>
<feature type="domain" description="Tyr recombinase" evidence="3">
    <location>
        <begin position="171"/>
        <end position="354"/>
    </location>
</feature>
<dbReference type="InterPro" id="IPR011010">
    <property type="entry name" value="DNA_brk_join_enz"/>
</dbReference>
<dbReference type="PANTHER" id="PTHR30349">
    <property type="entry name" value="PHAGE INTEGRASE-RELATED"/>
    <property type="match status" value="1"/>
</dbReference>
<evidence type="ECO:0000313" key="4">
    <source>
        <dbReference type="EMBL" id="MDR9775006.1"/>
    </source>
</evidence>
<dbReference type="InterPro" id="IPR002104">
    <property type="entry name" value="Integrase_catalytic"/>
</dbReference>
<dbReference type="PROSITE" id="PS51898">
    <property type="entry name" value="TYR_RECOMBINASE"/>
    <property type="match status" value="1"/>
</dbReference>
<reference evidence="4" key="1">
    <citation type="submission" date="2023-04" db="EMBL/GenBank/DDBJ databases">
        <title>Genomic characterization of faba bean (Vicia faba) microsymbionts in Mexican soils.</title>
        <authorList>
            <person name="Rivera Orduna F.N."/>
            <person name="Guevara-Luna J."/>
            <person name="Yan J."/>
            <person name="Arroyo-Herrera I."/>
            <person name="Li Y."/>
            <person name="Vasquez-Murrieta M.S."/>
            <person name="Wang E.T."/>
        </authorList>
    </citation>
    <scope>NUCLEOTIDE SEQUENCE</scope>
    <source>
        <strain evidence="4">CH26</strain>
    </source>
</reference>
<dbReference type="PANTHER" id="PTHR30349:SF64">
    <property type="entry name" value="PROPHAGE INTEGRASE INTD-RELATED"/>
    <property type="match status" value="1"/>
</dbReference>
<dbReference type="Pfam" id="PF00589">
    <property type="entry name" value="Phage_integrase"/>
    <property type="match status" value="1"/>
</dbReference>
<evidence type="ECO:0000259" key="3">
    <source>
        <dbReference type="PROSITE" id="PS51898"/>
    </source>
</evidence>
<proteinExistence type="predicted"/>
<dbReference type="SUPFAM" id="SSF56349">
    <property type="entry name" value="DNA breaking-rejoining enzymes"/>
    <property type="match status" value="1"/>
</dbReference>
<accession>A0AAJ2LNH0</accession>
<dbReference type="AlphaFoldDB" id="A0AAJ2LNH0"/>